<dbReference type="EMBL" id="CP065053">
    <property type="protein sequence ID" value="QPI52262.1"/>
    <property type="molecule type" value="Genomic_DNA"/>
</dbReference>
<gene>
    <name evidence="1" type="ORF">IV454_12710</name>
</gene>
<evidence type="ECO:0000313" key="1">
    <source>
        <dbReference type="EMBL" id="QPI52262.1"/>
    </source>
</evidence>
<evidence type="ECO:0000313" key="2">
    <source>
        <dbReference type="Proteomes" id="UP000662888"/>
    </source>
</evidence>
<proteinExistence type="predicted"/>
<accession>A0AA49AAT9</accession>
<organism evidence="1 2">
    <name type="scientific">Massilia antarctica</name>
    <dbReference type="NCBI Taxonomy" id="2765360"/>
    <lineage>
        <taxon>Bacteria</taxon>
        <taxon>Pseudomonadati</taxon>
        <taxon>Pseudomonadota</taxon>
        <taxon>Betaproteobacteria</taxon>
        <taxon>Burkholderiales</taxon>
        <taxon>Oxalobacteraceae</taxon>
        <taxon>Telluria group</taxon>
        <taxon>Massilia</taxon>
    </lineage>
</organism>
<protein>
    <submittedName>
        <fullName evidence="1">Uncharacterized protein</fullName>
    </submittedName>
</protein>
<dbReference type="RefSeq" id="WP_206091742.1">
    <property type="nucleotide sequence ID" value="NZ_CP065053.1"/>
</dbReference>
<sequence>MTVSVTSNTDRFKLSVVGDDFINDCCFGEDFSHWLVSALLAMGIEAEVICMEDFGWANRATFGGSSYLIFVGGYSHQDSSRPNYGEWRVVVERHRTLIEKIRGKNTMAVSDPLVRKVEQVLMDEGFEDVAIEP</sequence>
<keyword evidence="2" id="KW-1185">Reference proteome</keyword>
<name>A0AA49AAT9_9BURK</name>
<dbReference type="Proteomes" id="UP000662888">
    <property type="component" value="Chromosome"/>
</dbReference>
<reference evidence="1 2" key="1">
    <citation type="submission" date="2020-11" db="EMBL/GenBank/DDBJ databases">
        <authorList>
            <person name="Sun Q."/>
        </authorList>
    </citation>
    <scope>NUCLEOTIDE SEQUENCE [LARGE SCALE GENOMIC DNA]</scope>
    <source>
        <strain evidence="1 2">P8398</strain>
    </source>
</reference>